<evidence type="ECO:0000313" key="2">
    <source>
        <dbReference type="EMBL" id="WDH80573.1"/>
    </source>
</evidence>
<dbReference type="PANTHER" id="PTHR48079:SF6">
    <property type="entry name" value="NAD(P)-BINDING DOMAIN-CONTAINING PROTEIN-RELATED"/>
    <property type="match status" value="1"/>
</dbReference>
<reference evidence="2" key="1">
    <citation type="submission" date="2023-02" db="EMBL/GenBank/DDBJ databases">
        <title>Pathogen: clinical or host-associated sample.</title>
        <authorList>
            <person name="Hergert J."/>
            <person name="Casey R."/>
            <person name="Wagner J."/>
            <person name="Young E.L."/>
            <person name="Oakeson K.F."/>
        </authorList>
    </citation>
    <scope>NUCLEOTIDE SEQUENCE</scope>
    <source>
        <strain evidence="2">2022CK-00830</strain>
    </source>
</reference>
<dbReference type="SUPFAM" id="SSF51735">
    <property type="entry name" value="NAD(P)-binding Rossmann-fold domains"/>
    <property type="match status" value="1"/>
</dbReference>
<gene>
    <name evidence="2" type="ORF">PUW23_13485</name>
</gene>
<evidence type="ECO:0000313" key="3">
    <source>
        <dbReference type="Proteomes" id="UP001220962"/>
    </source>
</evidence>
<dbReference type="PANTHER" id="PTHR48079">
    <property type="entry name" value="PROTEIN YEEZ"/>
    <property type="match status" value="1"/>
</dbReference>
<accession>A0AAX3MU49</accession>
<sequence length="288" mass="31573">MKIFVAGAAGVIGRLLLPRLVQAGHEVIGMTHRPERKPFIQAMGAKAVIVDAYERNDILAVIVEERPDVVIHQLTSLSNWDLEENARIRIEGTRNLVDAAKAANVSRFIAQSISWAYEPGDHPASEEVPLDVQAPLPRKSTIDGIVALEEAVAEVQSHVILRYGMLYGPGTWYDKKGVMAEKALQRQVPATDGITSFLHVEDAANAAMLALEWPSGPVNIVDNEPAAGIQWLPVYADALQAPSPEYQAKIDRGARGASNSKAKNEYGWVPKYPTWRSGFAQSLRSRSY</sequence>
<protein>
    <submittedName>
        <fullName evidence="2">NAD(P)-dependent oxidoreductase</fullName>
    </submittedName>
</protein>
<dbReference type="EMBL" id="CP118101">
    <property type="protein sequence ID" value="WDH80573.1"/>
    <property type="molecule type" value="Genomic_DNA"/>
</dbReference>
<feature type="domain" description="NAD-dependent epimerase/dehydratase" evidence="1">
    <location>
        <begin position="3"/>
        <end position="215"/>
    </location>
</feature>
<evidence type="ECO:0000259" key="1">
    <source>
        <dbReference type="Pfam" id="PF01370"/>
    </source>
</evidence>
<dbReference type="Gene3D" id="3.40.50.720">
    <property type="entry name" value="NAD(P)-binding Rossmann-like Domain"/>
    <property type="match status" value="1"/>
</dbReference>
<name>A0AAX3MU49_9BACL</name>
<dbReference type="GO" id="GO:0004029">
    <property type="term" value="F:aldehyde dehydrogenase (NAD+) activity"/>
    <property type="evidence" value="ECO:0007669"/>
    <property type="project" value="TreeGrafter"/>
</dbReference>
<dbReference type="InterPro" id="IPR001509">
    <property type="entry name" value="Epimerase_deHydtase"/>
</dbReference>
<dbReference type="AlphaFoldDB" id="A0AAX3MU49"/>
<dbReference type="Pfam" id="PF01370">
    <property type="entry name" value="Epimerase"/>
    <property type="match status" value="1"/>
</dbReference>
<dbReference type="InterPro" id="IPR036291">
    <property type="entry name" value="NAD(P)-bd_dom_sf"/>
</dbReference>
<organism evidence="2 3">
    <name type="scientific">Paenibacillus urinalis</name>
    <dbReference type="NCBI Taxonomy" id="521520"/>
    <lineage>
        <taxon>Bacteria</taxon>
        <taxon>Bacillati</taxon>
        <taxon>Bacillota</taxon>
        <taxon>Bacilli</taxon>
        <taxon>Bacillales</taxon>
        <taxon>Paenibacillaceae</taxon>
        <taxon>Paenibacillus</taxon>
    </lineage>
</organism>
<dbReference type="GO" id="GO:0005737">
    <property type="term" value="C:cytoplasm"/>
    <property type="evidence" value="ECO:0007669"/>
    <property type="project" value="TreeGrafter"/>
</dbReference>
<dbReference type="InterPro" id="IPR051783">
    <property type="entry name" value="NAD(P)-dependent_oxidoreduct"/>
</dbReference>
<proteinExistence type="predicted"/>
<dbReference type="Proteomes" id="UP001220962">
    <property type="component" value="Chromosome"/>
</dbReference>
<dbReference type="RefSeq" id="WP_047911865.1">
    <property type="nucleotide sequence ID" value="NZ_CP118101.1"/>
</dbReference>